<evidence type="ECO:0000313" key="2">
    <source>
        <dbReference type="Proteomes" id="UP000006038"/>
    </source>
</evidence>
<name>J3MUF2_ORYBR</name>
<proteinExistence type="predicted"/>
<keyword evidence="2" id="KW-1185">Reference proteome</keyword>
<protein>
    <submittedName>
        <fullName evidence="1">Uncharacterized protein</fullName>
    </submittedName>
</protein>
<dbReference type="Proteomes" id="UP000006038">
    <property type="component" value="Chromosome 8"/>
</dbReference>
<dbReference type="Gramene" id="OB08G27330.1">
    <property type="protein sequence ID" value="OB08G27330.1"/>
    <property type="gene ID" value="OB08G27330"/>
</dbReference>
<organism evidence="1">
    <name type="scientific">Oryza brachyantha</name>
    <name type="common">malo sina</name>
    <dbReference type="NCBI Taxonomy" id="4533"/>
    <lineage>
        <taxon>Eukaryota</taxon>
        <taxon>Viridiplantae</taxon>
        <taxon>Streptophyta</taxon>
        <taxon>Embryophyta</taxon>
        <taxon>Tracheophyta</taxon>
        <taxon>Spermatophyta</taxon>
        <taxon>Magnoliopsida</taxon>
        <taxon>Liliopsida</taxon>
        <taxon>Poales</taxon>
        <taxon>Poaceae</taxon>
        <taxon>BOP clade</taxon>
        <taxon>Oryzoideae</taxon>
        <taxon>Oryzeae</taxon>
        <taxon>Oryzinae</taxon>
        <taxon>Oryza</taxon>
    </lineage>
</organism>
<reference evidence="1" key="1">
    <citation type="journal article" date="2013" name="Nat. Commun.">
        <title>Whole-genome sequencing of Oryza brachyantha reveals mechanisms underlying Oryza genome evolution.</title>
        <authorList>
            <person name="Chen J."/>
            <person name="Huang Q."/>
            <person name="Gao D."/>
            <person name="Wang J."/>
            <person name="Lang Y."/>
            <person name="Liu T."/>
            <person name="Li B."/>
            <person name="Bai Z."/>
            <person name="Luis Goicoechea J."/>
            <person name="Liang C."/>
            <person name="Chen C."/>
            <person name="Zhang W."/>
            <person name="Sun S."/>
            <person name="Liao Y."/>
            <person name="Zhang X."/>
            <person name="Yang L."/>
            <person name="Song C."/>
            <person name="Wang M."/>
            <person name="Shi J."/>
            <person name="Liu G."/>
            <person name="Liu J."/>
            <person name="Zhou H."/>
            <person name="Zhou W."/>
            <person name="Yu Q."/>
            <person name="An N."/>
            <person name="Chen Y."/>
            <person name="Cai Q."/>
            <person name="Wang B."/>
            <person name="Liu B."/>
            <person name="Min J."/>
            <person name="Huang Y."/>
            <person name="Wu H."/>
            <person name="Li Z."/>
            <person name="Zhang Y."/>
            <person name="Yin Y."/>
            <person name="Song W."/>
            <person name="Jiang J."/>
            <person name="Jackson S.A."/>
            <person name="Wing R.A."/>
            <person name="Wang J."/>
            <person name="Chen M."/>
        </authorList>
    </citation>
    <scope>NUCLEOTIDE SEQUENCE [LARGE SCALE GENOMIC DNA]</scope>
    <source>
        <strain evidence="1">cv. IRGC 101232</strain>
    </source>
</reference>
<accession>J3MUF2</accession>
<reference evidence="1" key="2">
    <citation type="submission" date="2013-04" db="UniProtKB">
        <authorList>
            <consortium name="EnsemblPlants"/>
        </authorList>
    </citation>
    <scope>IDENTIFICATION</scope>
</reference>
<dbReference type="EnsemblPlants" id="OB08G27330.1">
    <property type="protein sequence ID" value="OB08G27330.1"/>
    <property type="gene ID" value="OB08G27330"/>
</dbReference>
<dbReference type="HOGENOM" id="CLU_2562020_0_0_1"/>
<sequence length="82" mass="9483">MKQLCDKWQAAADPELVERFNFELIPLGLHGKQQCHCHGRGWQMRNCSMAWSMMIRRGIWLSPLTLIKEVMNVRDGEVNGGK</sequence>
<evidence type="ECO:0000313" key="1">
    <source>
        <dbReference type="EnsemblPlants" id="OB08G27330.1"/>
    </source>
</evidence>
<dbReference type="AlphaFoldDB" id="J3MUF2"/>